<sequence>MDDTGKVFISRNFIFDKHVFPYATKSSNSNSSSNFSSQPLHLVSPVPREQAGAYESPRSPETTHQYQDGSDQQSPKIEADESPIVQEGGSGATVSESRAADEQIIHSNSS</sequence>
<feature type="compositionally biased region" description="Polar residues" evidence="1">
    <location>
        <begin position="59"/>
        <end position="75"/>
    </location>
</feature>
<dbReference type="EMBL" id="JBBPBM010000086">
    <property type="protein sequence ID" value="KAK8510340.1"/>
    <property type="molecule type" value="Genomic_DNA"/>
</dbReference>
<evidence type="ECO:0000313" key="2">
    <source>
        <dbReference type="EMBL" id="KAK8510340.1"/>
    </source>
</evidence>
<name>A0ABR2BUN0_9ROSI</name>
<gene>
    <name evidence="2" type="ORF">V6N12_011711</name>
</gene>
<protein>
    <submittedName>
        <fullName evidence="2">Uncharacterized protein</fullName>
    </submittedName>
</protein>
<organism evidence="2 3">
    <name type="scientific">Hibiscus sabdariffa</name>
    <name type="common">roselle</name>
    <dbReference type="NCBI Taxonomy" id="183260"/>
    <lineage>
        <taxon>Eukaryota</taxon>
        <taxon>Viridiplantae</taxon>
        <taxon>Streptophyta</taxon>
        <taxon>Embryophyta</taxon>
        <taxon>Tracheophyta</taxon>
        <taxon>Spermatophyta</taxon>
        <taxon>Magnoliopsida</taxon>
        <taxon>eudicotyledons</taxon>
        <taxon>Gunneridae</taxon>
        <taxon>Pentapetalae</taxon>
        <taxon>rosids</taxon>
        <taxon>malvids</taxon>
        <taxon>Malvales</taxon>
        <taxon>Malvaceae</taxon>
        <taxon>Malvoideae</taxon>
        <taxon>Hibiscus</taxon>
    </lineage>
</organism>
<feature type="region of interest" description="Disordered" evidence="1">
    <location>
        <begin position="25"/>
        <end position="110"/>
    </location>
</feature>
<feature type="compositionally biased region" description="Low complexity" evidence="1">
    <location>
        <begin position="26"/>
        <end position="37"/>
    </location>
</feature>
<dbReference type="Proteomes" id="UP001472677">
    <property type="component" value="Unassembled WGS sequence"/>
</dbReference>
<reference evidence="2 3" key="1">
    <citation type="journal article" date="2024" name="G3 (Bethesda)">
        <title>Genome assembly of Hibiscus sabdariffa L. provides insights into metabolisms of medicinal natural products.</title>
        <authorList>
            <person name="Kim T."/>
        </authorList>
    </citation>
    <scope>NUCLEOTIDE SEQUENCE [LARGE SCALE GENOMIC DNA]</scope>
    <source>
        <strain evidence="2">TK-2024</strain>
        <tissue evidence="2">Old leaves</tissue>
    </source>
</reference>
<comment type="caution">
    <text evidence="2">The sequence shown here is derived from an EMBL/GenBank/DDBJ whole genome shotgun (WGS) entry which is preliminary data.</text>
</comment>
<keyword evidence="3" id="KW-1185">Reference proteome</keyword>
<evidence type="ECO:0000313" key="3">
    <source>
        <dbReference type="Proteomes" id="UP001472677"/>
    </source>
</evidence>
<proteinExistence type="predicted"/>
<accession>A0ABR2BUN0</accession>
<evidence type="ECO:0000256" key="1">
    <source>
        <dbReference type="SAM" id="MobiDB-lite"/>
    </source>
</evidence>